<evidence type="ECO:0000256" key="5">
    <source>
        <dbReference type="ARBA" id="ARBA00023136"/>
    </source>
</evidence>
<dbReference type="EC" id="3.6.3.14" evidence="7"/>
<dbReference type="EMBL" id="QMQB01000239">
    <property type="protein sequence ID" value="RLE11493.1"/>
    <property type="molecule type" value="Genomic_DNA"/>
</dbReference>
<keyword evidence="6" id="KW-0066">ATP synthesis</keyword>
<evidence type="ECO:0000313" key="7">
    <source>
        <dbReference type="EMBL" id="RLE11493.1"/>
    </source>
</evidence>
<keyword evidence="4" id="KW-0406">Ion transport</keyword>
<proteinExistence type="inferred from homology"/>
<name>A0A662DB05_UNCAE</name>
<dbReference type="PANTHER" id="PTHR11910">
    <property type="entry name" value="ATP SYNTHASE DELTA CHAIN"/>
    <property type="match status" value="1"/>
</dbReference>
<organism evidence="7 8">
    <name type="scientific">Aerophobetes bacterium</name>
    <dbReference type="NCBI Taxonomy" id="2030807"/>
    <lineage>
        <taxon>Bacteria</taxon>
        <taxon>Candidatus Aerophobota</taxon>
    </lineage>
</organism>
<comment type="caution">
    <text evidence="7">The sequence shown here is derived from an EMBL/GenBank/DDBJ whole genome shotgun (WGS) entry which is preliminary data.</text>
</comment>
<dbReference type="SUPFAM" id="SSF47928">
    <property type="entry name" value="N-terminal domain of the delta subunit of the F1F0-ATP synthase"/>
    <property type="match status" value="1"/>
</dbReference>
<accession>A0A662DB05</accession>
<keyword evidence="3" id="KW-0375">Hydrogen ion transport</keyword>
<keyword evidence="2" id="KW-0813">Transport</keyword>
<dbReference type="GO" id="GO:0016020">
    <property type="term" value="C:membrane"/>
    <property type="evidence" value="ECO:0007669"/>
    <property type="project" value="UniProtKB-SubCell"/>
</dbReference>
<dbReference type="Pfam" id="PF00213">
    <property type="entry name" value="OSCP"/>
    <property type="match status" value="1"/>
</dbReference>
<dbReference type="NCBIfam" id="TIGR01145">
    <property type="entry name" value="ATP_synt_delta"/>
    <property type="match status" value="1"/>
</dbReference>
<dbReference type="InterPro" id="IPR026015">
    <property type="entry name" value="ATP_synth_OSCP/delta_N_sf"/>
</dbReference>
<evidence type="ECO:0000256" key="2">
    <source>
        <dbReference type="ARBA" id="ARBA00022448"/>
    </source>
</evidence>
<dbReference type="GO" id="GO:0016787">
    <property type="term" value="F:hydrolase activity"/>
    <property type="evidence" value="ECO:0007669"/>
    <property type="project" value="UniProtKB-KW"/>
</dbReference>
<dbReference type="AlphaFoldDB" id="A0A662DB05"/>
<gene>
    <name evidence="7" type="primary">atpH</name>
    <name evidence="7" type="ORF">DRI96_06085</name>
</gene>
<dbReference type="InterPro" id="IPR000711">
    <property type="entry name" value="ATPase_OSCP/dsu"/>
</dbReference>
<evidence type="ECO:0000256" key="3">
    <source>
        <dbReference type="ARBA" id="ARBA00022781"/>
    </source>
</evidence>
<sequence>ANFSEVVNNFLRVLVERKRINRVLEITEYYSMLLDEFLGIARAKIITARPIKKKTLDKLIAALEKFTSKKVEAVTEIDSSIIGGVVVKIGNLVLDGSIVAQLEGLKESLKRSGWR</sequence>
<evidence type="ECO:0000256" key="6">
    <source>
        <dbReference type="ARBA" id="ARBA00023310"/>
    </source>
</evidence>
<keyword evidence="7" id="KW-0378">Hydrolase</keyword>
<dbReference type="HAMAP" id="MF_01416">
    <property type="entry name" value="ATP_synth_delta_bact"/>
    <property type="match status" value="1"/>
</dbReference>
<dbReference type="PRINTS" id="PR00125">
    <property type="entry name" value="ATPASEDELTA"/>
</dbReference>
<evidence type="ECO:0000313" key="8">
    <source>
        <dbReference type="Proteomes" id="UP000267654"/>
    </source>
</evidence>
<keyword evidence="5" id="KW-0472">Membrane</keyword>
<comment type="subcellular location">
    <subcellularLocation>
        <location evidence="1">Membrane</location>
    </subcellularLocation>
</comment>
<dbReference type="GO" id="GO:0046933">
    <property type="term" value="F:proton-transporting ATP synthase activity, rotational mechanism"/>
    <property type="evidence" value="ECO:0007669"/>
    <property type="project" value="InterPro"/>
</dbReference>
<evidence type="ECO:0000256" key="1">
    <source>
        <dbReference type="ARBA" id="ARBA00004370"/>
    </source>
</evidence>
<reference evidence="7 8" key="1">
    <citation type="submission" date="2018-06" db="EMBL/GenBank/DDBJ databases">
        <title>Extensive metabolic versatility and redundancy in microbially diverse, dynamic hydrothermal sediments.</title>
        <authorList>
            <person name="Dombrowski N."/>
            <person name="Teske A."/>
            <person name="Baker B.J."/>
        </authorList>
    </citation>
    <scope>NUCLEOTIDE SEQUENCE [LARGE SCALE GENOMIC DNA]</scope>
    <source>
        <strain evidence="7">B19_G9</strain>
    </source>
</reference>
<feature type="non-terminal residue" evidence="7">
    <location>
        <position position="1"/>
    </location>
</feature>
<protein>
    <submittedName>
        <fullName evidence="7">ATP synthase F1 subunit delta</fullName>
        <ecNumber evidence="7">3.6.3.14</ecNumber>
    </submittedName>
</protein>
<dbReference type="Proteomes" id="UP000267654">
    <property type="component" value="Unassembled WGS sequence"/>
</dbReference>
<evidence type="ECO:0000256" key="4">
    <source>
        <dbReference type="ARBA" id="ARBA00023065"/>
    </source>
</evidence>